<name>A0A516EZU6_SCHHA</name>
<feature type="transmembrane region" description="Helical" evidence="11">
    <location>
        <begin position="54"/>
        <end position="75"/>
    </location>
</feature>
<comment type="similarity">
    <text evidence="2">Belongs to the ATPase A chain family.</text>
</comment>
<dbReference type="GO" id="GO:1902600">
    <property type="term" value="P:proton transmembrane transport"/>
    <property type="evidence" value="ECO:0007669"/>
    <property type="project" value="UniProtKB-KW"/>
</dbReference>
<evidence type="ECO:0000256" key="3">
    <source>
        <dbReference type="ARBA" id="ARBA00022448"/>
    </source>
</evidence>
<evidence type="ECO:0000256" key="11">
    <source>
        <dbReference type="SAM" id="Phobius"/>
    </source>
</evidence>
<keyword evidence="6" id="KW-0375">Hydrogen ion transport</keyword>
<accession>A0A516EZU6</accession>
<evidence type="ECO:0000256" key="1">
    <source>
        <dbReference type="ARBA" id="ARBA00004141"/>
    </source>
</evidence>
<dbReference type="EMBL" id="MK253567">
    <property type="protein sequence ID" value="QDO72025.1"/>
    <property type="molecule type" value="Genomic_DNA"/>
</dbReference>
<keyword evidence="9 11" id="KW-0472">Membrane</keyword>
<evidence type="ECO:0000313" key="12">
    <source>
        <dbReference type="EMBL" id="QDO72025.1"/>
    </source>
</evidence>
<organism evidence="12">
    <name type="scientific">Schistosoma haematobium</name>
    <name type="common">Blood fluke</name>
    <dbReference type="NCBI Taxonomy" id="6185"/>
    <lineage>
        <taxon>Eukaryota</taxon>
        <taxon>Metazoa</taxon>
        <taxon>Spiralia</taxon>
        <taxon>Lophotrochozoa</taxon>
        <taxon>Platyhelminthes</taxon>
        <taxon>Trematoda</taxon>
        <taxon>Digenea</taxon>
        <taxon>Strigeidida</taxon>
        <taxon>Schistosomatoidea</taxon>
        <taxon>Schistosomatidae</taxon>
        <taxon>Schistosoma</taxon>
    </lineage>
</organism>
<keyword evidence="7 11" id="KW-1133">Transmembrane helix</keyword>
<geneLocation type="mitochondrion" evidence="12"/>
<keyword evidence="8" id="KW-0406">Ion transport</keyword>
<keyword evidence="12" id="KW-0496">Mitochondrion</keyword>
<evidence type="ECO:0000256" key="2">
    <source>
        <dbReference type="ARBA" id="ARBA00006810"/>
    </source>
</evidence>
<keyword evidence="10" id="KW-0066">ATP synthesis</keyword>
<evidence type="ECO:0000256" key="8">
    <source>
        <dbReference type="ARBA" id="ARBA00023065"/>
    </source>
</evidence>
<evidence type="ECO:0000256" key="7">
    <source>
        <dbReference type="ARBA" id="ARBA00022989"/>
    </source>
</evidence>
<dbReference type="Gene3D" id="1.20.120.220">
    <property type="entry name" value="ATP synthase, F0 complex, subunit A"/>
    <property type="match status" value="1"/>
</dbReference>
<evidence type="ECO:0000256" key="10">
    <source>
        <dbReference type="ARBA" id="ARBA00023310"/>
    </source>
</evidence>
<evidence type="ECO:0000256" key="6">
    <source>
        <dbReference type="ARBA" id="ARBA00022781"/>
    </source>
</evidence>
<keyword evidence="4" id="KW-0138">CF(0)</keyword>
<dbReference type="GO" id="GO:0045259">
    <property type="term" value="C:proton-transporting ATP synthase complex"/>
    <property type="evidence" value="ECO:0007669"/>
    <property type="project" value="UniProtKB-KW"/>
</dbReference>
<keyword evidence="5 11" id="KW-0812">Transmembrane</keyword>
<evidence type="ECO:0000256" key="9">
    <source>
        <dbReference type="ARBA" id="ARBA00023136"/>
    </source>
</evidence>
<dbReference type="AlphaFoldDB" id="A0A516EZU6"/>
<feature type="transmembrane region" description="Helical" evidence="11">
    <location>
        <begin position="105"/>
        <end position="128"/>
    </location>
</feature>
<evidence type="ECO:0000256" key="4">
    <source>
        <dbReference type="ARBA" id="ARBA00022547"/>
    </source>
</evidence>
<protein>
    <submittedName>
        <fullName evidence="12">ATP synthase F0 subunit 6</fullName>
    </submittedName>
</protein>
<gene>
    <name evidence="12" type="primary">ATP6</name>
</gene>
<reference evidence="12" key="1">
    <citation type="journal article" date="2019" name="Mol. Biol. Evol.">
        <title>Ancient hybridization and adaptive introgression of an invadolysin gene in schistosome parasites.</title>
        <authorList>
            <person name="Platt R.N."/>
            <person name="McDew-White M."/>
            <person name="Le Clec'h W."/>
            <person name="Chevalier F.D."/>
            <person name="Allan F."/>
            <person name="Emery A.M."/>
            <person name="Garba A."/>
            <person name="Hamidou A.A."/>
            <person name="Ame S.M."/>
            <person name="Webster J.P."/>
            <person name="Rollinson D."/>
            <person name="Webster B.L."/>
            <person name="Anderson T.J.C."/>
        </authorList>
    </citation>
    <scope>NUCLEOTIDE SEQUENCE</scope>
</reference>
<dbReference type="SUPFAM" id="SSF81336">
    <property type="entry name" value="F1F0 ATP synthase subunit A"/>
    <property type="match status" value="1"/>
</dbReference>
<comment type="subcellular location">
    <subcellularLocation>
        <location evidence="1">Membrane</location>
        <topology evidence="1">Multi-pass membrane protein</topology>
    </subcellularLocation>
</comment>
<keyword evidence="3" id="KW-0813">Transport</keyword>
<dbReference type="GO" id="GO:0006754">
    <property type="term" value="P:ATP biosynthetic process"/>
    <property type="evidence" value="ECO:0007669"/>
    <property type="project" value="UniProtKB-KW"/>
</dbReference>
<evidence type="ECO:0000256" key="5">
    <source>
        <dbReference type="ARBA" id="ARBA00022692"/>
    </source>
</evidence>
<feature type="transmembrane region" description="Helical" evidence="11">
    <location>
        <begin position="140"/>
        <end position="164"/>
    </location>
</feature>
<proteinExistence type="inferred from homology"/>
<sequence>MIVGLWTNSMINWFSLNIIGGINSEKWYSFIILIVFSELLFTRCPYIYNYTWFILLLFTSIIPLYISLVLTRLYVSLYKFFAEMVPNGSPSWILPFIPHIEIISFIIRPIVLLLRPFINISVGIYAGLTISDLCILFNNYIFIFFLFAFFIYEVFVIVVHWFIINEILKFTIFH</sequence>
<dbReference type="InterPro" id="IPR035908">
    <property type="entry name" value="F0_ATP_A_sf"/>
</dbReference>